<dbReference type="InterPro" id="IPR003598">
    <property type="entry name" value="Ig_sub2"/>
</dbReference>
<keyword evidence="10" id="KW-0393">Immunoglobulin domain</keyword>
<dbReference type="InterPro" id="IPR003599">
    <property type="entry name" value="Ig_sub"/>
</dbReference>
<evidence type="ECO:0000256" key="6">
    <source>
        <dbReference type="ARBA" id="ARBA00023136"/>
    </source>
</evidence>
<dbReference type="PANTHER" id="PTHR25466">
    <property type="entry name" value="T-LYMPHOCYTE ACTIVATION ANTIGEN"/>
    <property type="match status" value="1"/>
</dbReference>
<evidence type="ECO:0000256" key="3">
    <source>
        <dbReference type="ARBA" id="ARBA00022692"/>
    </source>
</evidence>
<dbReference type="InterPro" id="IPR051713">
    <property type="entry name" value="T-cell_Activation_Regulation"/>
</dbReference>
<keyword evidence="2" id="KW-1003">Cell membrane</keyword>
<gene>
    <name evidence="12" type="primary">Hhla2</name>
    <name evidence="12" type="ORF">EULNIG_R07187</name>
</gene>
<dbReference type="GO" id="GO:0042102">
    <property type="term" value="P:positive regulation of T cell proliferation"/>
    <property type="evidence" value="ECO:0007669"/>
    <property type="project" value="TreeGrafter"/>
</dbReference>
<dbReference type="SMART" id="SM00409">
    <property type="entry name" value="IG"/>
    <property type="match status" value="2"/>
</dbReference>
<keyword evidence="7" id="KW-1015">Disulfide bond</keyword>
<protein>
    <submittedName>
        <fullName evidence="12">HHLA2 protein</fullName>
    </submittedName>
</protein>
<dbReference type="InterPro" id="IPR013106">
    <property type="entry name" value="Ig_V-set"/>
</dbReference>
<feature type="domain" description="Ig-like" evidence="11">
    <location>
        <begin position="180"/>
        <end position="279"/>
    </location>
</feature>
<evidence type="ECO:0000256" key="4">
    <source>
        <dbReference type="ARBA" id="ARBA00022729"/>
    </source>
</evidence>
<dbReference type="EMBL" id="VZTE01003928">
    <property type="protein sequence ID" value="NXB35638.1"/>
    <property type="molecule type" value="Genomic_DNA"/>
</dbReference>
<keyword evidence="5" id="KW-1133">Transmembrane helix</keyword>
<evidence type="ECO:0000256" key="9">
    <source>
        <dbReference type="ARBA" id="ARBA00023180"/>
    </source>
</evidence>
<proteinExistence type="predicted"/>
<dbReference type="SMART" id="SM00408">
    <property type="entry name" value="IGc2"/>
    <property type="match status" value="2"/>
</dbReference>
<feature type="domain" description="Ig-like" evidence="11">
    <location>
        <begin position="1"/>
        <end position="102"/>
    </location>
</feature>
<keyword evidence="9" id="KW-0325">Glycoprotein</keyword>
<feature type="non-terminal residue" evidence="12">
    <location>
        <position position="285"/>
    </location>
</feature>
<dbReference type="PROSITE" id="PS50835">
    <property type="entry name" value="IG_LIKE"/>
    <property type="match status" value="2"/>
</dbReference>
<feature type="non-terminal residue" evidence="12">
    <location>
        <position position="1"/>
    </location>
</feature>
<evidence type="ECO:0000256" key="5">
    <source>
        <dbReference type="ARBA" id="ARBA00022989"/>
    </source>
</evidence>
<dbReference type="AlphaFoldDB" id="A0A7K8DAQ1"/>
<keyword evidence="3" id="KW-0812">Transmembrane</keyword>
<evidence type="ECO:0000313" key="13">
    <source>
        <dbReference type="Proteomes" id="UP000540150"/>
    </source>
</evidence>
<reference evidence="12 13" key="1">
    <citation type="submission" date="2019-09" db="EMBL/GenBank/DDBJ databases">
        <title>Bird 10,000 Genomes (B10K) Project - Family phase.</title>
        <authorList>
            <person name="Zhang G."/>
        </authorList>
    </citation>
    <scope>NUCLEOTIDE SEQUENCE [LARGE SCALE GENOMIC DNA]</scope>
    <source>
        <strain evidence="12">B10K-DU-029-39</strain>
        <tissue evidence="12">Heart or muscle</tissue>
    </source>
</reference>
<evidence type="ECO:0000259" key="11">
    <source>
        <dbReference type="PROSITE" id="PS50835"/>
    </source>
</evidence>
<dbReference type="OrthoDB" id="9983389at2759"/>
<dbReference type="PANTHER" id="PTHR25466:SF14">
    <property type="entry name" value="BUTYROPHILIN SUBFAMILY 2 MEMBER A2-LIKE-RELATED"/>
    <property type="match status" value="1"/>
</dbReference>
<keyword evidence="4" id="KW-0732">Signal</keyword>
<dbReference type="Pfam" id="PF07686">
    <property type="entry name" value="V-set"/>
    <property type="match status" value="2"/>
</dbReference>
<dbReference type="SMART" id="SM00406">
    <property type="entry name" value="IGv"/>
    <property type="match status" value="2"/>
</dbReference>
<keyword evidence="6" id="KW-0472">Membrane</keyword>
<evidence type="ECO:0000256" key="8">
    <source>
        <dbReference type="ARBA" id="ARBA00023170"/>
    </source>
</evidence>
<dbReference type="GO" id="GO:0009897">
    <property type="term" value="C:external side of plasma membrane"/>
    <property type="evidence" value="ECO:0007669"/>
    <property type="project" value="TreeGrafter"/>
</dbReference>
<evidence type="ECO:0000256" key="10">
    <source>
        <dbReference type="ARBA" id="ARBA00023319"/>
    </source>
</evidence>
<dbReference type="InterPro" id="IPR036179">
    <property type="entry name" value="Ig-like_dom_sf"/>
</dbReference>
<evidence type="ECO:0000256" key="2">
    <source>
        <dbReference type="ARBA" id="ARBA00022475"/>
    </source>
</evidence>
<dbReference type="GO" id="GO:0007166">
    <property type="term" value="P:cell surface receptor signaling pathway"/>
    <property type="evidence" value="ECO:0007669"/>
    <property type="project" value="TreeGrafter"/>
</dbReference>
<organism evidence="12 13">
    <name type="scientific">Eulacestoma nigropectus</name>
    <name type="common">wattled ploughbill</name>
    <dbReference type="NCBI Taxonomy" id="461239"/>
    <lineage>
        <taxon>Eukaryota</taxon>
        <taxon>Metazoa</taxon>
        <taxon>Chordata</taxon>
        <taxon>Craniata</taxon>
        <taxon>Vertebrata</taxon>
        <taxon>Euteleostomi</taxon>
        <taxon>Archelosauria</taxon>
        <taxon>Archosauria</taxon>
        <taxon>Dinosauria</taxon>
        <taxon>Saurischia</taxon>
        <taxon>Theropoda</taxon>
        <taxon>Coelurosauria</taxon>
        <taxon>Aves</taxon>
        <taxon>Neognathae</taxon>
        <taxon>Neoaves</taxon>
        <taxon>Telluraves</taxon>
        <taxon>Australaves</taxon>
        <taxon>Passeriformes</taxon>
        <taxon>Corvoidea</taxon>
        <taxon>Pachycephalidae</taxon>
        <taxon>Eulacestoma</taxon>
    </lineage>
</organism>
<dbReference type="Proteomes" id="UP000540150">
    <property type="component" value="Unassembled WGS sequence"/>
</dbReference>
<dbReference type="Gene3D" id="2.60.40.10">
    <property type="entry name" value="Immunoglobulins"/>
    <property type="match status" value="2"/>
</dbReference>
<comment type="subcellular location">
    <subcellularLocation>
        <location evidence="1">Cell membrane</location>
        <topology evidence="1">Single-pass type I membrane protein</topology>
    </subcellularLocation>
</comment>
<accession>A0A7K8DAQ1</accession>
<dbReference type="GO" id="GO:0031295">
    <property type="term" value="P:T cell costimulation"/>
    <property type="evidence" value="ECO:0007669"/>
    <property type="project" value="TreeGrafter"/>
</dbReference>
<comment type="caution">
    <text evidence="12">The sequence shown here is derived from an EMBL/GenBank/DDBJ whole genome shotgun (WGS) entry which is preliminary data.</text>
</comment>
<keyword evidence="8" id="KW-0675">Receptor</keyword>
<evidence type="ECO:0000256" key="1">
    <source>
        <dbReference type="ARBA" id="ARBA00004251"/>
    </source>
</evidence>
<name>A0A7K8DAQ1_9CORV</name>
<sequence>EQEEVTGLFSKDCILPCRFPPGHDEVIHWSKENKKVHSYYQQKDQLKEQDPHYRLRTHLFHENIPRGNASLKLSNLTMTDEGSYTCYVGTAQDGTEVEVQLRVRAPSSYSLEYQKTNTERRLKCYAFLTYPAPNISWVQGNISIQETDREETRNGVLYSLRSDQDIVNMADTYYLFSKIPAESSLSVSDHLFSVEGGSTIIPCEHGNDTASTESFSVVWTFHRNAVTSVLASFSGTSHSHHPRVQVHESDFSLMLDDLTADDSGEYLCNISTPLYTKLTVRTLHI</sequence>
<dbReference type="InterPro" id="IPR013783">
    <property type="entry name" value="Ig-like_fold"/>
</dbReference>
<dbReference type="InterPro" id="IPR007110">
    <property type="entry name" value="Ig-like_dom"/>
</dbReference>
<dbReference type="GO" id="GO:0042130">
    <property type="term" value="P:negative regulation of T cell proliferation"/>
    <property type="evidence" value="ECO:0007669"/>
    <property type="project" value="TreeGrafter"/>
</dbReference>
<keyword evidence="13" id="KW-1185">Reference proteome</keyword>
<dbReference type="GO" id="GO:0071222">
    <property type="term" value="P:cellular response to lipopolysaccharide"/>
    <property type="evidence" value="ECO:0007669"/>
    <property type="project" value="TreeGrafter"/>
</dbReference>
<evidence type="ECO:0000256" key="7">
    <source>
        <dbReference type="ARBA" id="ARBA00023157"/>
    </source>
</evidence>
<evidence type="ECO:0000313" key="12">
    <source>
        <dbReference type="EMBL" id="NXB35638.1"/>
    </source>
</evidence>
<dbReference type="GO" id="GO:0006955">
    <property type="term" value="P:immune response"/>
    <property type="evidence" value="ECO:0007669"/>
    <property type="project" value="TreeGrafter"/>
</dbReference>
<dbReference type="FunFam" id="2.60.40.10:FF:000142">
    <property type="entry name" value="V-set domain-containing T-cell activation inhibitor 1"/>
    <property type="match status" value="1"/>
</dbReference>
<dbReference type="SUPFAM" id="SSF48726">
    <property type="entry name" value="Immunoglobulin"/>
    <property type="match status" value="2"/>
</dbReference>